<evidence type="ECO:0000313" key="2">
    <source>
        <dbReference type="Proteomes" id="UP000777440"/>
    </source>
</evidence>
<dbReference type="Gene3D" id="3.30.70.1280">
    <property type="entry name" value="SP0830-like domains"/>
    <property type="match status" value="1"/>
</dbReference>
<evidence type="ECO:0000313" key="1">
    <source>
        <dbReference type="EMBL" id="MBW9110610.1"/>
    </source>
</evidence>
<dbReference type="InterPro" id="IPR012545">
    <property type="entry name" value="DUF1697"/>
</dbReference>
<protein>
    <submittedName>
        <fullName evidence="1">DUF1697 domain-containing protein</fullName>
    </submittedName>
</protein>
<dbReference type="Proteomes" id="UP000777440">
    <property type="component" value="Unassembled WGS sequence"/>
</dbReference>
<proteinExistence type="predicted"/>
<reference evidence="1 2" key="1">
    <citation type="journal article" date="2021" name="MBio">
        <title>Poor Competitiveness of Bradyrhizobium in Pigeon Pea Root Colonization in Indian Soils.</title>
        <authorList>
            <person name="Chalasani D."/>
            <person name="Basu A."/>
            <person name="Pullabhotla S.V.S.R.N."/>
            <person name="Jorrin B."/>
            <person name="Neal A.L."/>
            <person name="Poole P.S."/>
            <person name="Podile A.R."/>
            <person name="Tkacz A."/>
        </authorList>
    </citation>
    <scope>NUCLEOTIDE SEQUENCE [LARGE SCALE GENOMIC DNA]</scope>
    <source>
        <strain evidence="1 2">HU12</strain>
    </source>
</reference>
<sequence length="170" mass="18062">MRNVNQRQRGHPSTADIVAGFADAGCPEVQTFQSNGTILFDSDEPAEVVASATEAIAARSGHERDILWISLADLVAVVDEHGETPDPRRHEITLHRAGTVDAETPDAISLMTRAGCSIVDAGPGWAVVRNDVDGQGNATPVLERLTGDRATSRGLLTLRRLVARFGSPSA</sequence>
<dbReference type="SUPFAM" id="SSF160379">
    <property type="entry name" value="SP0830-like"/>
    <property type="match status" value="1"/>
</dbReference>
<comment type="caution">
    <text evidence="1">The sequence shown here is derived from an EMBL/GenBank/DDBJ whole genome shotgun (WGS) entry which is preliminary data.</text>
</comment>
<dbReference type="EMBL" id="JAEUAX010000006">
    <property type="protein sequence ID" value="MBW9110610.1"/>
    <property type="molecule type" value="Genomic_DNA"/>
</dbReference>
<accession>A0ABS7I1H6</accession>
<name>A0ABS7I1H6_9MICO</name>
<keyword evidence="2" id="KW-1185">Reference proteome</keyword>
<dbReference type="Pfam" id="PF08002">
    <property type="entry name" value="DUF1697"/>
    <property type="match status" value="1"/>
</dbReference>
<organism evidence="1 2">
    <name type="scientific">Microbacterium ureisolvens</name>
    <dbReference type="NCBI Taxonomy" id="2781186"/>
    <lineage>
        <taxon>Bacteria</taxon>
        <taxon>Bacillati</taxon>
        <taxon>Actinomycetota</taxon>
        <taxon>Actinomycetes</taxon>
        <taxon>Micrococcales</taxon>
        <taxon>Microbacteriaceae</taxon>
        <taxon>Microbacterium</taxon>
    </lineage>
</organism>
<gene>
    <name evidence="1" type="ORF">JNB61_12575</name>
</gene>